<protein>
    <submittedName>
        <fullName evidence="2">Uncharacterized protein</fullName>
    </submittedName>
</protein>
<evidence type="ECO:0000313" key="3">
    <source>
        <dbReference type="Proteomes" id="UP000018888"/>
    </source>
</evidence>
<reference evidence="2 3" key="2">
    <citation type="journal article" date="2018" name="New Phytol.">
        <title>High intraspecific genome diversity in the model arbuscular mycorrhizal symbiont Rhizophagus irregularis.</title>
        <authorList>
            <person name="Chen E.C.H."/>
            <person name="Morin E."/>
            <person name="Beaudet D."/>
            <person name="Noel J."/>
            <person name="Yildirir G."/>
            <person name="Ndikumana S."/>
            <person name="Charron P."/>
            <person name="St-Onge C."/>
            <person name="Giorgi J."/>
            <person name="Kruger M."/>
            <person name="Marton T."/>
            <person name="Ropars J."/>
            <person name="Grigoriev I.V."/>
            <person name="Hainaut M."/>
            <person name="Henrissat B."/>
            <person name="Roux C."/>
            <person name="Martin F."/>
            <person name="Corradi N."/>
        </authorList>
    </citation>
    <scope>NUCLEOTIDE SEQUENCE [LARGE SCALE GENOMIC DNA]</scope>
    <source>
        <strain evidence="2 3">DAOM 197198</strain>
    </source>
</reference>
<dbReference type="AlphaFoldDB" id="A0A2P4QPF0"/>
<dbReference type="EMBL" id="AUPC02000024">
    <property type="protein sequence ID" value="POG79504.1"/>
    <property type="molecule type" value="Genomic_DNA"/>
</dbReference>
<reference evidence="2 3" key="1">
    <citation type="journal article" date="2013" name="Proc. Natl. Acad. Sci. U.S.A.">
        <title>Genome of an arbuscular mycorrhizal fungus provides insight into the oldest plant symbiosis.</title>
        <authorList>
            <person name="Tisserant E."/>
            <person name="Malbreil M."/>
            <person name="Kuo A."/>
            <person name="Kohler A."/>
            <person name="Symeonidi A."/>
            <person name="Balestrini R."/>
            <person name="Charron P."/>
            <person name="Duensing N."/>
            <person name="Frei Dit Frey N."/>
            <person name="Gianinazzi-Pearson V."/>
            <person name="Gilbert L.B."/>
            <person name="Handa Y."/>
            <person name="Herr J.R."/>
            <person name="Hijri M."/>
            <person name="Koul R."/>
            <person name="Kawaguchi M."/>
            <person name="Krajinski F."/>
            <person name="Lammers P.J."/>
            <person name="Masclaux F.G."/>
            <person name="Murat C."/>
            <person name="Morin E."/>
            <person name="Ndikumana S."/>
            <person name="Pagni M."/>
            <person name="Petitpierre D."/>
            <person name="Requena N."/>
            <person name="Rosikiewicz P."/>
            <person name="Riley R."/>
            <person name="Saito K."/>
            <person name="San Clemente H."/>
            <person name="Shapiro H."/>
            <person name="van Tuinen D."/>
            <person name="Becard G."/>
            <person name="Bonfante P."/>
            <person name="Paszkowski U."/>
            <person name="Shachar-Hill Y.Y."/>
            <person name="Tuskan G.A."/>
            <person name="Young P.W."/>
            <person name="Sanders I.R."/>
            <person name="Henrissat B."/>
            <person name="Rensing S.A."/>
            <person name="Grigoriev I.V."/>
            <person name="Corradi N."/>
            <person name="Roux C."/>
            <person name="Martin F."/>
        </authorList>
    </citation>
    <scope>NUCLEOTIDE SEQUENCE [LARGE SCALE GENOMIC DNA]</scope>
    <source>
        <strain evidence="2 3">DAOM 197198</strain>
    </source>
</reference>
<keyword evidence="3" id="KW-1185">Reference proteome</keyword>
<feature type="transmembrane region" description="Helical" evidence="1">
    <location>
        <begin position="12"/>
        <end position="37"/>
    </location>
</feature>
<comment type="caution">
    <text evidence="2">The sequence shown here is derived from an EMBL/GenBank/DDBJ whole genome shotgun (WGS) entry which is preliminary data.</text>
</comment>
<keyword evidence="1" id="KW-1133">Transmembrane helix</keyword>
<accession>A0A2P4QPF0</accession>
<feature type="transmembrane region" description="Helical" evidence="1">
    <location>
        <begin position="65"/>
        <end position="91"/>
    </location>
</feature>
<proteinExistence type="predicted"/>
<keyword evidence="1" id="KW-0812">Transmembrane</keyword>
<gene>
    <name evidence="2" type="ORF">GLOIN_2v1525915</name>
</gene>
<organism evidence="2 3">
    <name type="scientific">Rhizophagus irregularis (strain DAOM 181602 / DAOM 197198 / MUCL 43194)</name>
    <name type="common">Arbuscular mycorrhizal fungus</name>
    <name type="synonym">Glomus intraradices</name>
    <dbReference type="NCBI Taxonomy" id="747089"/>
    <lineage>
        <taxon>Eukaryota</taxon>
        <taxon>Fungi</taxon>
        <taxon>Fungi incertae sedis</taxon>
        <taxon>Mucoromycota</taxon>
        <taxon>Glomeromycotina</taxon>
        <taxon>Glomeromycetes</taxon>
        <taxon>Glomerales</taxon>
        <taxon>Glomeraceae</taxon>
        <taxon>Rhizophagus</taxon>
    </lineage>
</organism>
<name>A0A2P4QPF0_RHIID</name>
<keyword evidence="1" id="KW-0472">Membrane</keyword>
<dbReference type="Proteomes" id="UP000018888">
    <property type="component" value="Unassembled WGS sequence"/>
</dbReference>
<evidence type="ECO:0000256" key="1">
    <source>
        <dbReference type="SAM" id="Phobius"/>
    </source>
</evidence>
<sequence length="104" mass="11804">MIYLLYKWPHFNALNLFILTLICLHLNLKFLLCLIYASCNQRTKDFHPGKLLTTSEKSNPLSDCIFSLSLLLLSSLFSIASLLSLILILVLCSCFPSKLYFGIS</sequence>
<evidence type="ECO:0000313" key="2">
    <source>
        <dbReference type="EMBL" id="POG79504.1"/>
    </source>
</evidence>